<dbReference type="PANTHER" id="PTHR30532:SF26">
    <property type="entry name" value="IRON(3+)-HYDROXAMATE-BINDING PROTEIN FHUD"/>
    <property type="match status" value="1"/>
</dbReference>
<sequence>MTQQIPVNPQRIVTSGLLDVLLTLGVKPIGAGSWEMKADYLKGKMDGVSDLGNTVNAEQILELEPDLIVVSGEEEPEEIVNLRKIAPTVVVPFAGSDVYKLLQDVAAVVNREEQAEQWIAGVQSQADEIKAKIQDQFKPDDTFAMFWVYGKDALRVYGARNIGHVFYRMLGLNPPELIRDKLEQDPDYNDFYSENISMEMLPEYAGDYIIMCIYDEESREGMFKQLEESALWKNLPAVKDGHVFIVGADPWFSYSPLAIESQLQQVQDLLL</sequence>
<protein>
    <submittedName>
        <fullName evidence="6">ABC transporter substrate-binding protein</fullName>
    </submittedName>
</protein>
<evidence type="ECO:0000313" key="6">
    <source>
        <dbReference type="EMBL" id="MFC7152693.1"/>
    </source>
</evidence>
<evidence type="ECO:0000256" key="2">
    <source>
        <dbReference type="ARBA" id="ARBA00008814"/>
    </source>
</evidence>
<gene>
    <name evidence="6" type="ORF">ACFQMJ_29510</name>
</gene>
<evidence type="ECO:0000313" key="7">
    <source>
        <dbReference type="Proteomes" id="UP001596378"/>
    </source>
</evidence>
<keyword evidence="3" id="KW-0813">Transport</keyword>
<dbReference type="PANTHER" id="PTHR30532">
    <property type="entry name" value="IRON III DICITRATE-BINDING PERIPLASMIC PROTEIN"/>
    <property type="match status" value="1"/>
</dbReference>
<organism evidence="6 7">
    <name type="scientific">Cohnella cellulosilytica</name>
    <dbReference type="NCBI Taxonomy" id="986710"/>
    <lineage>
        <taxon>Bacteria</taxon>
        <taxon>Bacillati</taxon>
        <taxon>Bacillota</taxon>
        <taxon>Bacilli</taxon>
        <taxon>Bacillales</taxon>
        <taxon>Paenibacillaceae</taxon>
        <taxon>Cohnella</taxon>
    </lineage>
</organism>
<comment type="subcellular location">
    <subcellularLocation>
        <location evidence="1">Cell envelope</location>
    </subcellularLocation>
</comment>
<comment type="similarity">
    <text evidence="2">Belongs to the bacterial solute-binding protein 8 family.</text>
</comment>
<dbReference type="PROSITE" id="PS50983">
    <property type="entry name" value="FE_B12_PBP"/>
    <property type="match status" value="1"/>
</dbReference>
<accession>A0ABW2FHM7</accession>
<dbReference type="Gene3D" id="3.40.50.1980">
    <property type="entry name" value="Nitrogenase molybdenum iron protein domain"/>
    <property type="match status" value="2"/>
</dbReference>
<dbReference type="SUPFAM" id="SSF53807">
    <property type="entry name" value="Helical backbone' metal receptor"/>
    <property type="match status" value="1"/>
</dbReference>
<evidence type="ECO:0000259" key="5">
    <source>
        <dbReference type="PROSITE" id="PS50983"/>
    </source>
</evidence>
<feature type="domain" description="Fe/B12 periplasmic-binding" evidence="5">
    <location>
        <begin position="9"/>
        <end position="271"/>
    </location>
</feature>
<proteinExistence type="inferred from homology"/>
<dbReference type="Proteomes" id="UP001596378">
    <property type="component" value="Unassembled WGS sequence"/>
</dbReference>
<evidence type="ECO:0000256" key="1">
    <source>
        <dbReference type="ARBA" id="ARBA00004196"/>
    </source>
</evidence>
<dbReference type="EMBL" id="JBHTAI010000025">
    <property type="protein sequence ID" value="MFC7152693.1"/>
    <property type="molecule type" value="Genomic_DNA"/>
</dbReference>
<evidence type="ECO:0000256" key="3">
    <source>
        <dbReference type="ARBA" id="ARBA00022448"/>
    </source>
</evidence>
<dbReference type="Pfam" id="PF01497">
    <property type="entry name" value="Peripla_BP_2"/>
    <property type="match status" value="1"/>
</dbReference>
<evidence type="ECO:0000256" key="4">
    <source>
        <dbReference type="ARBA" id="ARBA00022729"/>
    </source>
</evidence>
<keyword evidence="7" id="KW-1185">Reference proteome</keyword>
<dbReference type="RefSeq" id="WP_378050359.1">
    <property type="nucleotide sequence ID" value="NZ_JBHMDN010000025.1"/>
</dbReference>
<keyword evidence="4" id="KW-0732">Signal</keyword>
<name>A0ABW2FHM7_9BACL</name>
<dbReference type="InterPro" id="IPR002491">
    <property type="entry name" value="ABC_transptr_periplasmic_BD"/>
</dbReference>
<reference evidence="7" key="1">
    <citation type="journal article" date="2019" name="Int. J. Syst. Evol. Microbiol.">
        <title>The Global Catalogue of Microorganisms (GCM) 10K type strain sequencing project: providing services to taxonomists for standard genome sequencing and annotation.</title>
        <authorList>
            <consortium name="The Broad Institute Genomics Platform"/>
            <consortium name="The Broad Institute Genome Sequencing Center for Infectious Disease"/>
            <person name="Wu L."/>
            <person name="Ma J."/>
        </authorList>
    </citation>
    <scope>NUCLEOTIDE SEQUENCE [LARGE SCALE GENOMIC DNA]</scope>
    <source>
        <strain evidence="7">KCTC 12907</strain>
    </source>
</reference>
<comment type="caution">
    <text evidence="6">The sequence shown here is derived from an EMBL/GenBank/DDBJ whole genome shotgun (WGS) entry which is preliminary data.</text>
</comment>
<dbReference type="InterPro" id="IPR051313">
    <property type="entry name" value="Bact_iron-sidero_bind"/>
</dbReference>